<dbReference type="GO" id="GO:0004109">
    <property type="term" value="F:coproporphyrinogen oxidase activity"/>
    <property type="evidence" value="ECO:0007669"/>
    <property type="project" value="UniProtKB-UniRule"/>
</dbReference>
<dbReference type="GO" id="GO:0005737">
    <property type="term" value="C:cytoplasm"/>
    <property type="evidence" value="ECO:0007669"/>
    <property type="project" value="UniProtKB-SubCell"/>
</dbReference>
<feature type="binding site" evidence="7">
    <location>
        <position position="130"/>
    </location>
    <ligand>
        <name>a divalent metal cation</name>
        <dbReference type="ChEBI" id="CHEBI:60240"/>
    </ligand>
</feature>
<comment type="caution">
    <text evidence="8">The sequence shown here is derived from an EMBL/GenBank/DDBJ whole genome shotgun (WGS) entry which is preliminary data.</text>
</comment>
<accession>A0A6L5JZ31</accession>
<dbReference type="NCBIfam" id="NF003727">
    <property type="entry name" value="PRK05330.1"/>
    <property type="match status" value="1"/>
</dbReference>
<dbReference type="EMBL" id="WIXJ01000003">
    <property type="protein sequence ID" value="MQY51478.1"/>
    <property type="molecule type" value="Genomic_DNA"/>
</dbReference>
<gene>
    <name evidence="7 8" type="primary">hemF</name>
    <name evidence="8" type="ORF">GHK24_06790</name>
</gene>
<dbReference type="InterPro" id="IPR036406">
    <property type="entry name" value="Coprogen_oxidase_aer_sf"/>
</dbReference>
<feature type="active site" description="Proton donor" evidence="7">
    <location>
        <position position="130"/>
    </location>
</feature>
<dbReference type="SUPFAM" id="SSF102886">
    <property type="entry name" value="Coproporphyrinogen III oxidase"/>
    <property type="match status" value="1"/>
</dbReference>
<evidence type="ECO:0000256" key="1">
    <source>
        <dbReference type="ARBA" id="ARBA00005168"/>
    </source>
</evidence>
<reference evidence="8 9" key="1">
    <citation type="submission" date="2019-10" db="EMBL/GenBank/DDBJ databases">
        <title>Whole-genome sequence of the purple nonsulfur photosynthetic bacterium Rhodocyclus tenuis.</title>
        <authorList>
            <person name="Kyndt J.A."/>
            <person name="Meyer T.E."/>
        </authorList>
    </citation>
    <scope>NUCLEOTIDE SEQUENCE [LARGE SCALE GENOMIC DNA]</scope>
    <source>
        <strain evidence="8 9">DSM 110</strain>
    </source>
</reference>
<comment type="function">
    <text evidence="7">Involved in the heme biosynthesis. Catalyzes the aerobic oxidative decarboxylation of propionate groups of rings A and B of coproporphyrinogen-III to yield the vinyl groups in protoporphyrinogen-IX.</text>
</comment>
<dbReference type="Proteomes" id="UP000480275">
    <property type="component" value="Unassembled WGS sequence"/>
</dbReference>
<feature type="region of interest" description="Important for dimerization" evidence="7">
    <location>
        <begin position="264"/>
        <end position="299"/>
    </location>
</feature>
<proteinExistence type="inferred from homology"/>
<keyword evidence="6 7" id="KW-0627">Porphyrin biosynthesis</keyword>
<comment type="catalytic activity">
    <reaction evidence="7">
        <text>coproporphyrinogen III + O2 + 2 H(+) = protoporphyrinogen IX + 2 CO2 + 2 H2O</text>
        <dbReference type="Rhea" id="RHEA:18257"/>
        <dbReference type="ChEBI" id="CHEBI:15377"/>
        <dbReference type="ChEBI" id="CHEBI:15378"/>
        <dbReference type="ChEBI" id="CHEBI:15379"/>
        <dbReference type="ChEBI" id="CHEBI:16526"/>
        <dbReference type="ChEBI" id="CHEBI:57307"/>
        <dbReference type="ChEBI" id="CHEBI:57309"/>
        <dbReference type="EC" id="1.3.3.3"/>
    </reaction>
</comment>
<feature type="binding site" evidence="7">
    <location>
        <begin position="132"/>
        <end position="134"/>
    </location>
    <ligand>
        <name>substrate</name>
    </ligand>
</feature>
<protein>
    <recommendedName>
        <fullName evidence="7">Oxygen-dependent coproporphyrinogen-III oxidase</fullName>
        <shortName evidence="7">CPO</shortName>
        <shortName evidence="7">Coprogen oxidase</shortName>
        <shortName evidence="7">Coproporphyrinogenase</shortName>
        <ecNumber evidence="7">1.3.3.3</ecNumber>
    </recommendedName>
</protein>
<feature type="binding site" evidence="7">
    <location>
        <position position="169"/>
    </location>
    <ligand>
        <name>a divalent metal cation</name>
        <dbReference type="ChEBI" id="CHEBI:60240"/>
    </ligand>
</feature>
<evidence type="ECO:0000256" key="7">
    <source>
        <dbReference type="HAMAP-Rule" id="MF_00333"/>
    </source>
</evidence>
<name>A0A6L5JZ31_RHOTE</name>
<dbReference type="GO" id="GO:0042803">
    <property type="term" value="F:protein homodimerization activity"/>
    <property type="evidence" value="ECO:0007669"/>
    <property type="project" value="UniProtKB-UniRule"/>
</dbReference>
<keyword evidence="4 7" id="KW-0560">Oxidoreductase</keyword>
<dbReference type="GO" id="GO:0006782">
    <property type="term" value="P:protoporphyrinogen IX biosynthetic process"/>
    <property type="evidence" value="ECO:0007669"/>
    <property type="project" value="UniProtKB-UniRule"/>
</dbReference>
<dbReference type="AlphaFoldDB" id="A0A6L5JZ31"/>
<dbReference type="PANTHER" id="PTHR10755:SF0">
    <property type="entry name" value="OXYGEN-DEPENDENT COPROPORPHYRINOGEN-III OXIDASE, MITOCHONDRIAL"/>
    <property type="match status" value="1"/>
</dbReference>
<evidence type="ECO:0000256" key="3">
    <source>
        <dbReference type="ARBA" id="ARBA00011738"/>
    </source>
</evidence>
<feature type="site" description="Important for dimerization" evidence="7">
    <location>
        <position position="199"/>
    </location>
</feature>
<feature type="binding site" evidence="7">
    <location>
        <position position="120"/>
    </location>
    <ligand>
        <name>a divalent metal cation</name>
        <dbReference type="ChEBI" id="CHEBI:60240"/>
    </ligand>
</feature>
<comment type="similarity">
    <text evidence="2 7">Belongs to the aerobic coproporphyrinogen-III oxidase family.</text>
</comment>
<dbReference type="PANTHER" id="PTHR10755">
    <property type="entry name" value="COPROPORPHYRINOGEN III OXIDASE, MITOCHONDRIAL"/>
    <property type="match status" value="1"/>
</dbReference>
<comment type="subcellular location">
    <subcellularLocation>
        <location evidence="7">Cytoplasm</location>
    </subcellularLocation>
</comment>
<dbReference type="GO" id="GO:0046872">
    <property type="term" value="F:metal ion binding"/>
    <property type="evidence" value="ECO:0007669"/>
    <property type="project" value="UniProtKB-KW"/>
</dbReference>
<evidence type="ECO:0000256" key="5">
    <source>
        <dbReference type="ARBA" id="ARBA00023133"/>
    </source>
</evidence>
<dbReference type="OrthoDB" id="9777553at2"/>
<comment type="cofactor">
    <cofactor evidence="7">
        <name>a divalent metal cation</name>
        <dbReference type="ChEBI" id="CHEBI:60240"/>
    </cofactor>
</comment>
<keyword evidence="7" id="KW-0963">Cytoplasm</keyword>
<comment type="subunit">
    <text evidence="3 7">Homodimer.</text>
</comment>
<dbReference type="InterPro" id="IPR001260">
    <property type="entry name" value="Coprogen_oxidase_aer"/>
</dbReference>
<comment type="pathway">
    <text evidence="1 7">Porphyrin-containing compound metabolism; protoporphyrin-IX biosynthesis; protoporphyrinogen-IX from coproporphyrinogen-III (O2 route): step 1/1.</text>
</comment>
<dbReference type="Pfam" id="PF01218">
    <property type="entry name" value="Coprogen_oxidas"/>
    <property type="match status" value="1"/>
</dbReference>
<evidence type="ECO:0000313" key="9">
    <source>
        <dbReference type="Proteomes" id="UP000480275"/>
    </source>
</evidence>
<sequence length="323" mass="35350">MTGDGLPAGGLPAGSAVDTYFRTLQAQLVAACEALEGESGARFCRDAWEKVPAPASATTAGKALRGGGLTCVIEGGRVFERGGVAFSRVSGDALPAAATAARPHLAGAPFSAMGVSLVLHPENPYCPTAHLNVRALAVTPAEGEPLWWFGGGCDLTPYYPFEDDIRQFHGTLKSALMPFGEDVYPRLKKDCDAYFTLPHRKEPRGVGGVFFDDLDAGGFERCFALTRAVGDSFAAAYLPLLERRHETPYGERERDFQAYRRGRYVEFNLIWDRGTLFGLHGDGRTESILMSMPPLVRWRYDWQPEPGSPEAKIYELLTPRDWV</sequence>
<comment type="caution">
    <text evidence="7">Lacks conserved residue(s) required for the propagation of feature annotation.</text>
</comment>
<dbReference type="Gene3D" id="3.40.1500.10">
    <property type="entry name" value="Coproporphyrinogen III oxidase, aerobic"/>
    <property type="match status" value="1"/>
</dbReference>
<feature type="binding site" evidence="7">
    <location>
        <position position="116"/>
    </location>
    <ligand>
        <name>substrate</name>
    </ligand>
</feature>
<evidence type="ECO:0000256" key="2">
    <source>
        <dbReference type="ARBA" id="ARBA00010644"/>
    </source>
</evidence>
<keyword evidence="5 7" id="KW-0350">Heme biosynthesis</keyword>
<organism evidence="8 9">
    <name type="scientific">Rhodocyclus tenuis</name>
    <name type="common">Rhodospirillum tenue</name>
    <dbReference type="NCBI Taxonomy" id="1066"/>
    <lineage>
        <taxon>Bacteria</taxon>
        <taxon>Pseudomonadati</taxon>
        <taxon>Pseudomonadota</taxon>
        <taxon>Betaproteobacteria</taxon>
        <taxon>Rhodocyclales</taxon>
        <taxon>Rhodocyclaceae</taxon>
        <taxon>Rhodocyclus</taxon>
    </lineage>
</organism>
<keyword evidence="7" id="KW-0479">Metal-binding</keyword>
<dbReference type="PRINTS" id="PR00073">
    <property type="entry name" value="COPRGNOXDASE"/>
</dbReference>
<evidence type="ECO:0000256" key="4">
    <source>
        <dbReference type="ARBA" id="ARBA00023002"/>
    </source>
</evidence>
<dbReference type="UniPathway" id="UPA00251">
    <property type="reaction ID" value="UER00322"/>
</dbReference>
<feature type="binding site" evidence="7">
    <location>
        <position position="199"/>
    </location>
    <ligand>
        <name>a divalent metal cation</name>
        <dbReference type="ChEBI" id="CHEBI:60240"/>
    </ligand>
</feature>
<dbReference type="HAMAP" id="MF_00333">
    <property type="entry name" value="Coprogen_oxidas"/>
    <property type="match status" value="1"/>
</dbReference>
<evidence type="ECO:0000313" key="8">
    <source>
        <dbReference type="EMBL" id="MQY51478.1"/>
    </source>
</evidence>
<dbReference type="PIRSF" id="PIRSF000166">
    <property type="entry name" value="Coproporphyri_ox"/>
    <property type="match status" value="1"/>
</dbReference>
<dbReference type="EC" id="1.3.3.3" evidence="7"/>
<evidence type="ECO:0000256" key="6">
    <source>
        <dbReference type="ARBA" id="ARBA00023244"/>
    </source>
</evidence>